<reference evidence="9 10" key="1">
    <citation type="submission" date="2024-03" db="EMBL/GenBank/DDBJ databases">
        <title>Screening, Identification and Application of a Plant Lactobacillus Strain.</title>
        <authorList>
            <person name="Li Y.L."/>
        </authorList>
    </citation>
    <scope>NUCLEOTIDE SEQUENCE [LARGE SCALE GENOMIC DNA]</scope>
    <source>
        <strain evidence="9 10">JDB</strain>
    </source>
</reference>
<evidence type="ECO:0000256" key="3">
    <source>
        <dbReference type="ARBA" id="ARBA00022692"/>
    </source>
</evidence>
<dbReference type="Proteomes" id="UP001386972">
    <property type="component" value="Unassembled WGS sequence"/>
</dbReference>
<sequence length="479" mass="52255">MPLRQSSPRPTRLALAMLCALTACTRQPVPAPPPLQIDALASVPIGTSRQALPEDWWRLFNDPQLDRWVQRALARNQDLAQAKANVQAMLAGIAEFDAQRWPATALGLAATYGKTADDQTLAKATDSHASAQWQLNPGIELAYQVDIWGQVRAAIERAAVQADASAAALDLVRLNVVTQTSRAYVQHCTYSARLKQTRQSLHSLEHSVQLSQRQQQAGIATELDRERLLALQEQLRAELPLLEAHRQMALYELNMLSGQAAPAAAITCDSPPTLAAALPLGDGWQLLERRPDVRQAERELRAAGLDVEIVIADLYPKVSFGASLTAADQHLGHLGDSRAVMFGIGPLITWQFPNVRANRARVRKAEALQQAQRAHYQGVALAALKDVRQALARFDGERQSLLAVTAALEHGQRAHALADFSYRAGALDGLALLDSERELIGLRARQVDTQGRLAQAQINLLRAVGGRWQASISKTGTQP</sequence>
<dbReference type="Gene3D" id="1.20.1600.10">
    <property type="entry name" value="Outer membrane efflux proteins (OEP)"/>
    <property type="match status" value="1"/>
</dbReference>
<proteinExistence type="inferred from homology"/>
<dbReference type="EMBL" id="JBBNAW010000022">
    <property type="protein sequence ID" value="MEK2611268.1"/>
    <property type="molecule type" value="Genomic_DNA"/>
</dbReference>
<keyword evidence="3 8" id="KW-0812">Transmembrane</keyword>
<protein>
    <submittedName>
        <fullName evidence="9">TolC family protein</fullName>
    </submittedName>
</protein>
<evidence type="ECO:0000256" key="7">
    <source>
        <dbReference type="ARBA" id="ARBA00023288"/>
    </source>
</evidence>
<dbReference type="PANTHER" id="PTHR30203">
    <property type="entry name" value="OUTER MEMBRANE CATION EFFLUX PROTEIN"/>
    <property type="match status" value="1"/>
</dbReference>
<comment type="subcellular location">
    <subcellularLocation>
        <location evidence="8">Cell outer membrane</location>
        <topology evidence="8">Lipid-anchor</topology>
    </subcellularLocation>
</comment>
<dbReference type="PROSITE" id="PS51257">
    <property type="entry name" value="PROKAR_LIPOPROTEIN"/>
    <property type="match status" value="1"/>
</dbReference>
<dbReference type="PANTHER" id="PTHR30203:SF21">
    <property type="entry name" value="OUTER MEMBRANE COMPONENT OF MULTIDRUG EFFLUX PUMP-RELATED"/>
    <property type="match status" value="1"/>
</dbReference>
<keyword evidence="10" id="KW-1185">Reference proteome</keyword>
<dbReference type="InterPro" id="IPR003423">
    <property type="entry name" value="OMP_efflux"/>
</dbReference>
<keyword evidence="6" id="KW-0998">Cell outer membrane</keyword>
<keyword evidence="5 8" id="KW-0564">Palmitate</keyword>
<comment type="similarity">
    <text evidence="1 8">Belongs to the outer membrane factor (OMF) (TC 1.B.17) family.</text>
</comment>
<dbReference type="Gene3D" id="2.20.200.10">
    <property type="entry name" value="Outer membrane efflux proteins (OEP)"/>
    <property type="match status" value="1"/>
</dbReference>
<gene>
    <name evidence="9" type="ORF">WLF18_19360</name>
</gene>
<dbReference type="RefSeq" id="WP_340612893.1">
    <property type="nucleotide sequence ID" value="NZ_JBBNAW010000022.1"/>
</dbReference>
<dbReference type="Pfam" id="PF02321">
    <property type="entry name" value="OEP"/>
    <property type="match status" value="2"/>
</dbReference>
<evidence type="ECO:0000256" key="5">
    <source>
        <dbReference type="ARBA" id="ARBA00023139"/>
    </source>
</evidence>
<dbReference type="NCBIfam" id="TIGR01845">
    <property type="entry name" value="outer_NodT"/>
    <property type="match status" value="1"/>
</dbReference>
<feature type="chain" id="PRO_5044965088" evidence="8">
    <location>
        <begin position="26"/>
        <end position="479"/>
    </location>
</feature>
<evidence type="ECO:0000256" key="8">
    <source>
        <dbReference type="RuleBase" id="RU362097"/>
    </source>
</evidence>
<keyword evidence="2 8" id="KW-1134">Transmembrane beta strand</keyword>
<accession>A0ABU9A3T4</accession>
<comment type="caution">
    <text evidence="9">The sequence shown here is derived from an EMBL/GenBank/DDBJ whole genome shotgun (WGS) entry which is preliminary data.</text>
</comment>
<keyword evidence="8" id="KW-0732">Signal</keyword>
<evidence type="ECO:0000313" key="10">
    <source>
        <dbReference type="Proteomes" id="UP001386972"/>
    </source>
</evidence>
<dbReference type="SUPFAM" id="SSF56954">
    <property type="entry name" value="Outer membrane efflux proteins (OEP)"/>
    <property type="match status" value="1"/>
</dbReference>
<evidence type="ECO:0000256" key="1">
    <source>
        <dbReference type="ARBA" id="ARBA00007613"/>
    </source>
</evidence>
<evidence type="ECO:0000256" key="4">
    <source>
        <dbReference type="ARBA" id="ARBA00023136"/>
    </source>
</evidence>
<feature type="signal peptide" evidence="8">
    <location>
        <begin position="1"/>
        <end position="25"/>
    </location>
</feature>
<name>A0ABU9A3T4_9PSED</name>
<dbReference type="InterPro" id="IPR010131">
    <property type="entry name" value="MdtP/NodT-like"/>
</dbReference>
<keyword evidence="4 8" id="KW-0472">Membrane</keyword>
<organism evidence="9 10">
    <name type="scientific">Pseudomonas shirazensis</name>
    <dbReference type="NCBI Taxonomy" id="2745494"/>
    <lineage>
        <taxon>Bacteria</taxon>
        <taxon>Pseudomonadati</taxon>
        <taxon>Pseudomonadota</taxon>
        <taxon>Gammaproteobacteria</taxon>
        <taxon>Pseudomonadales</taxon>
        <taxon>Pseudomonadaceae</taxon>
        <taxon>Pseudomonas</taxon>
    </lineage>
</organism>
<evidence type="ECO:0000256" key="2">
    <source>
        <dbReference type="ARBA" id="ARBA00022452"/>
    </source>
</evidence>
<evidence type="ECO:0000256" key="6">
    <source>
        <dbReference type="ARBA" id="ARBA00023237"/>
    </source>
</evidence>
<keyword evidence="7 8" id="KW-0449">Lipoprotein</keyword>
<evidence type="ECO:0000313" key="9">
    <source>
        <dbReference type="EMBL" id="MEK2611268.1"/>
    </source>
</evidence>